<proteinExistence type="predicted"/>
<dbReference type="AlphaFoldDB" id="A0A2J0U9G6"/>
<evidence type="ECO:0000313" key="1">
    <source>
        <dbReference type="EMBL" id="PJL25971.1"/>
    </source>
</evidence>
<evidence type="ECO:0000313" key="2">
    <source>
        <dbReference type="Proteomes" id="UP000230167"/>
    </source>
</evidence>
<dbReference type="RefSeq" id="WP_100441524.1">
    <property type="nucleotide sequence ID" value="NZ_CBCPIZ010000059.1"/>
</dbReference>
<reference evidence="1 2" key="1">
    <citation type="journal article" date="2017" name="Front. Microbiol.">
        <title>Double-Face Meets the Bacterial World: The Opportunistic Pathogen Stenotrophomonas maltophilia.</title>
        <authorList>
            <person name="Lira F."/>
            <person name="Berg G."/>
            <person name="Martinez J.L."/>
        </authorList>
    </citation>
    <scope>NUCLEOTIDE SEQUENCE [LARGE SCALE GENOMIC DNA]</scope>
    <source>
        <strain evidence="1 2">EA1</strain>
    </source>
</reference>
<accession>A0A2J0U9G6</accession>
<gene>
    <name evidence="1" type="ORF">B9Y64_15730</name>
</gene>
<evidence type="ECO:0008006" key="3">
    <source>
        <dbReference type="Google" id="ProtNLM"/>
    </source>
</evidence>
<dbReference type="EMBL" id="NEQV01000005">
    <property type="protein sequence ID" value="PJL25971.1"/>
    <property type="molecule type" value="Genomic_DNA"/>
</dbReference>
<dbReference type="OrthoDB" id="34188at2"/>
<organism evidence="1 2">
    <name type="scientific">Stenotrophomonas maltophilia</name>
    <name type="common">Pseudomonas maltophilia</name>
    <name type="synonym">Xanthomonas maltophilia</name>
    <dbReference type="NCBI Taxonomy" id="40324"/>
    <lineage>
        <taxon>Bacteria</taxon>
        <taxon>Pseudomonadati</taxon>
        <taxon>Pseudomonadota</taxon>
        <taxon>Gammaproteobacteria</taxon>
        <taxon>Lysobacterales</taxon>
        <taxon>Lysobacteraceae</taxon>
        <taxon>Stenotrophomonas</taxon>
        <taxon>Stenotrophomonas maltophilia group</taxon>
    </lineage>
</organism>
<name>A0A2J0U9G6_STEMA</name>
<sequence length="210" mass="22952">MAFHGDLDGIDLEDIIALVGDRSGVLSLGPVQGKTLNLHVAAGLVASFSIEQKIEGRHRILKLARWFSRHRCSFSFEQKPIYATQALHLDLLQLFPRRQPTVSATDPATGPLSDPDTVFMLIKAKKAALPLELQRFLDRVAPMLEKGASAHDIARRTQMPLQNVQLALHGLKQARKAWPAFVGATPPARPAGHGVLSWLLRPRAARAASG</sequence>
<dbReference type="Proteomes" id="UP000230167">
    <property type="component" value="Unassembled WGS sequence"/>
</dbReference>
<comment type="caution">
    <text evidence="1">The sequence shown here is derived from an EMBL/GenBank/DDBJ whole genome shotgun (WGS) entry which is preliminary data.</text>
</comment>
<protein>
    <recommendedName>
        <fullName evidence="3">DUF4388 domain-containing protein</fullName>
    </recommendedName>
</protein>